<organism evidence="2 3">
    <name type="scientific">Afipia massiliensis</name>
    <dbReference type="NCBI Taxonomy" id="211460"/>
    <lineage>
        <taxon>Bacteria</taxon>
        <taxon>Pseudomonadati</taxon>
        <taxon>Pseudomonadota</taxon>
        <taxon>Alphaproteobacteria</taxon>
        <taxon>Hyphomicrobiales</taxon>
        <taxon>Nitrobacteraceae</taxon>
        <taxon>Afipia</taxon>
    </lineage>
</organism>
<dbReference type="PANTHER" id="PTHR37691:SF1">
    <property type="entry name" value="BLR3518 PROTEIN"/>
    <property type="match status" value="1"/>
</dbReference>
<dbReference type="AlphaFoldDB" id="A0A840N034"/>
<feature type="chain" id="PRO_5032847148" description="DsrE family protein" evidence="1">
    <location>
        <begin position="31"/>
        <end position="161"/>
    </location>
</feature>
<comment type="caution">
    <text evidence="2">The sequence shown here is derived from an EMBL/GenBank/DDBJ whole genome shotgun (WGS) entry which is preliminary data.</text>
</comment>
<dbReference type="InterPro" id="IPR027396">
    <property type="entry name" value="DsrEFH-like"/>
</dbReference>
<dbReference type="RefSeq" id="WP_246395355.1">
    <property type="nucleotide sequence ID" value="NZ_JACHIJ010000003.1"/>
</dbReference>
<evidence type="ECO:0000256" key="1">
    <source>
        <dbReference type="SAM" id="SignalP"/>
    </source>
</evidence>
<reference evidence="2 3" key="1">
    <citation type="submission" date="2020-08" db="EMBL/GenBank/DDBJ databases">
        <title>Genomic Encyclopedia of Type Strains, Phase IV (KMG-IV): sequencing the most valuable type-strain genomes for metagenomic binning, comparative biology and taxonomic classification.</title>
        <authorList>
            <person name="Goeker M."/>
        </authorList>
    </citation>
    <scope>NUCLEOTIDE SEQUENCE [LARGE SCALE GENOMIC DNA]</scope>
    <source>
        <strain evidence="2 3">DSM 17498</strain>
    </source>
</reference>
<dbReference type="Proteomes" id="UP000521227">
    <property type="component" value="Unassembled WGS sequence"/>
</dbReference>
<dbReference type="Gene3D" id="3.40.1260.10">
    <property type="entry name" value="DsrEFH-like"/>
    <property type="match status" value="1"/>
</dbReference>
<sequence length="161" mass="17896">MRINRRRWFAFAGYGLAFAMPLAATLAVTAAPKEQKAPPRSHRLVLQINSDDPTTMRAVISTSVHLTKYYKAINEGFTVEIVGYNAGLHMFRADTSPVQDLLKVLRTTNPDIRFVICEATKMGMERNEGRPLSFVEGTTSAPNGPAYMIGLQEAGWSYIRS</sequence>
<evidence type="ECO:0000313" key="3">
    <source>
        <dbReference type="Proteomes" id="UP000521227"/>
    </source>
</evidence>
<feature type="signal peptide" evidence="1">
    <location>
        <begin position="1"/>
        <end position="30"/>
    </location>
</feature>
<accession>A0A840N034</accession>
<protein>
    <recommendedName>
        <fullName evidence="4">DsrE family protein</fullName>
    </recommendedName>
</protein>
<proteinExistence type="predicted"/>
<evidence type="ECO:0000313" key="2">
    <source>
        <dbReference type="EMBL" id="MBB5052370.1"/>
    </source>
</evidence>
<evidence type="ECO:0008006" key="4">
    <source>
        <dbReference type="Google" id="ProtNLM"/>
    </source>
</evidence>
<name>A0A840N034_9BRAD</name>
<dbReference type="EMBL" id="JACHIJ010000003">
    <property type="protein sequence ID" value="MBB5052370.1"/>
    <property type="molecule type" value="Genomic_DNA"/>
</dbReference>
<dbReference type="SUPFAM" id="SSF75169">
    <property type="entry name" value="DsrEFH-like"/>
    <property type="match status" value="1"/>
</dbReference>
<gene>
    <name evidence="2" type="ORF">HNQ36_002344</name>
</gene>
<dbReference type="PANTHER" id="PTHR37691">
    <property type="entry name" value="BLR3518 PROTEIN"/>
    <property type="match status" value="1"/>
</dbReference>
<keyword evidence="1" id="KW-0732">Signal</keyword>